<dbReference type="EMBL" id="MU003510">
    <property type="protein sequence ID" value="KAF2469876.1"/>
    <property type="molecule type" value="Genomic_DNA"/>
</dbReference>
<gene>
    <name evidence="1" type="ORF">BDR25DRAFT_263300</name>
</gene>
<proteinExistence type="predicted"/>
<comment type="caution">
    <text evidence="1">The sequence shown here is derived from an EMBL/GenBank/DDBJ whole genome shotgun (WGS) entry which is preliminary data.</text>
</comment>
<name>A0ACB6QSG6_9PLEO</name>
<organism evidence="1 2">
    <name type="scientific">Lindgomyces ingoldianus</name>
    <dbReference type="NCBI Taxonomy" id="673940"/>
    <lineage>
        <taxon>Eukaryota</taxon>
        <taxon>Fungi</taxon>
        <taxon>Dikarya</taxon>
        <taxon>Ascomycota</taxon>
        <taxon>Pezizomycotina</taxon>
        <taxon>Dothideomycetes</taxon>
        <taxon>Pleosporomycetidae</taxon>
        <taxon>Pleosporales</taxon>
        <taxon>Lindgomycetaceae</taxon>
        <taxon>Lindgomyces</taxon>
    </lineage>
</organism>
<dbReference type="Proteomes" id="UP000799755">
    <property type="component" value="Unassembled WGS sequence"/>
</dbReference>
<reference evidence="1" key="1">
    <citation type="journal article" date="2020" name="Stud. Mycol.">
        <title>101 Dothideomycetes genomes: a test case for predicting lifestyles and emergence of pathogens.</title>
        <authorList>
            <person name="Haridas S."/>
            <person name="Albert R."/>
            <person name="Binder M."/>
            <person name="Bloem J."/>
            <person name="Labutti K."/>
            <person name="Salamov A."/>
            <person name="Andreopoulos B."/>
            <person name="Baker S."/>
            <person name="Barry K."/>
            <person name="Bills G."/>
            <person name="Bluhm B."/>
            <person name="Cannon C."/>
            <person name="Castanera R."/>
            <person name="Culley D."/>
            <person name="Daum C."/>
            <person name="Ezra D."/>
            <person name="Gonzalez J."/>
            <person name="Henrissat B."/>
            <person name="Kuo A."/>
            <person name="Liang C."/>
            <person name="Lipzen A."/>
            <person name="Lutzoni F."/>
            <person name="Magnuson J."/>
            <person name="Mondo S."/>
            <person name="Nolan M."/>
            <person name="Ohm R."/>
            <person name="Pangilinan J."/>
            <person name="Park H.-J."/>
            <person name="Ramirez L."/>
            <person name="Alfaro M."/>
            <person name="Sun H."/>
            <person name="Tritt A."/>
            <person name="Yoshinaga Y."/>
            <person name="Zwiers L.-H."/>
            <person name="Turgeon B."/>
            <person name="Goodwin S."/>
            <person name="Spatafora J."/>
            <person name="Crous P."/>
            <person name="Grigoriev I."/>
        </authorList>
    </citation>
    <scope>NUCLEOTIDE SEQUENCE</scope>
    <source>
        <strain evidence="1">ATCC 200398</strain>
    </source>
</reference>
<evidence type="ECO:0000313" key="2">
    <source>
        <dbReference type="Proteomes" id="UP000799755"/>
    </source>
</evidence>
<sequence>MPRFKLSRPASLADAFNRVSLILTLAVVTATLYRHHLHNAADPYKCDALINHGQWLDSPDREPEHKPFTSWQPPGCMLHEYTAEEVASCNDGGKILFVGDTGTRQVFWAAARKLDKNWVFKEQAQLNTHGDIEYCKASACLKFLWDPWLNTSALHDELRVFRARQDPEATSAPKSVPGLNMGTRRSVAILIGGGLWHARHIQIGSLRFFQDSVNNITASAYSPGTMASIRNIPISGKEGIHDQIFFAAVLEPQYEKLSPSRQLTIIPEKINEMNDYLEQLSLHQGLNVLWSYADMTRGIPETYGESGLHVIENVAGRMAEVLLNLRCNAKAAYQDGYPFDRTCCSNYRPTNWIQLLGILFALVILPIIAIKAERGMSSATSRVRFDKIVRQRSSSLSVNVTASIPLAFLTLLLAVCFCFLTDRTQIFDKVRKQYTVLDFRYLITLAVVSCLLTIRGSPSSLGRRRSDSFPGLEVQQAFLPRSQSEEFKGWMQMYVLIYGYTGASGELDFYQVLRVFLALYLFLSGYGHTMYFLQKRDYSLQRLVTVLLRMNTLAVFLSFMMARPYTSYYFPPLVSFWFVVVYATLRIANSRNESLPFIIGKVITSALFTSVFIHLKGILELISFGLDIACRANLNVDEWRFQLGTDKYIVYVGMLAAIFYIRISTILNTPYPRQSTFGQTLTRSFPLIRFLALFLSIITIPIFWILTRRSHDKADYNWWMPTISWLPVLSFVVLRNATRFLRNYYCAAFSWLGRISLETYLLSQHIWMAGDGHGILRSGLFKGDGTIKNDRWRDLALLTPIYIWLAWRVYAATATITAWVMMAGEEGLRPQDAAKATHVRAGSALAFLGYDNALPSPNTQGDMKAGMEKKTGKYDTPPDLRRRLVPIGVVLWIANLLYI</sequence>
<evidence type="ECO:0000313" key="1">
    <source>
        <dbReference type="EMBL" id="KAF2469876.1"/>
    </source>
</evidence>
<keyword evidence="2" id="KW-1185">Reference proteome</keyword>
<protein>
    <submittedName>
        <fullName evidence="1">Cas1p-domain-containing protein</fullName>
    </submittedName>
</protein>
<accession>A0ACB6QSG6</accession>